<feature type="transmembrane region" description="Helical" evidence="8">
    <location>
        <begin position="48"/>
        <end position="69"/>
    </location>
</feature>
<evidence type="ECO:0000256" key="2">
    <source>
        <dbReference type="ARBA" id="ARBA00022475"/>
    </source>
</evidence>
<dbReference type="PANTHER" id="PTHR30443">
    <property type="entry name" value="INNER MEMBRANE PROTEIN"/>
    <property type="match status" value="1"/>
</dbReference>
<dbReference type="RefSeq" id="WP_142854174.1">
    <property type="nucleotide sequence ID" value="NZ_FXWW01000004.1"/>
</dbReference>
<keyword evidence="11" id="KW-0378">Hydrolase</keyword>
<evidence type="ECO:0000256" key="4">
    <source>
        <dbReference type="ARBA" id="ARBA00022679"/>
    </source>
</evidence>
<feature type="transmembrane region" description="Helical" evidence="8">
    <location>
        <begin position="153"/>
        <end position="177"/>
    </location>
</feature>
<dbReference type="OrthoDB" id="9786870at2"/>
<dbReference type="InterPro" id="IPR058130">
    <property type="entry name" value="PEA_transf_C"/>
</dbReference>
<evidence type="ECO:0000313" key="11">
    <source>
        <dbReference type="EMBL" id="TQV66877.1"/>
    </source>
</evidence>
<comment type="caution">
    <text evidence="11">The sequence shown here is derived from an EMBL/GenBank/DDBJ whole genome shotgun (WGS) entry which is preliminary data.</text>
</comment>
<keyword evidence="7 8" id="KW-0472">Membrane</keyword>
<evidence type="ECO:0000256" key="6">
    <source>
        <dbReference type="ARBA" id="ARBA00022989"/>
    </source>
</evidence>
<comment type="subcellular location">
    <subcellularLocation>
        <location evidence="1">Cell inner membrane</location>
        <topology evidence="1">Multi-pass membrane protein</topology>
    </subcellularLocation>
</comment>
<feature type="domain" description="Phosphoethanolamine transferase N-terminal" evidence="10">
    <location>
        <begin position="60"/>
        <end position="204"/>
    </location>
</feature>
<dbReference type="AlphaFoldDB" id="A0A545SPK2"/>
<dbReference type="InterPro" id="IPR012549">
    <property type="entry name" value="EptA-like_N"/>
</dbReference>
<evidence type="ECO:0000259" key="10">
    <source>
        <dbReference type="Pfam" id="PF08019"/>
    </source>
</evidence>
<evidence type="ECO:0000256" key="3">
    <source>
        <dbReference type="ARBA" id="ARBA00022519"/>
    </source>
</evidence>
<dbReference type="InterPro" id="IPR017850">
    <property type="entry name" value="Alkaline_phosphatase_core_sf"/>
</dbReference>
<evidence type="ECO:0000256" key="1">
    <source>
        <dbReference type="ARBA" id="ARBA00004429"/>
    </source>
</evidence>
<keyword evidence="5 8" id="KW-0812">Transmembrane</keyword>
<dbReference type="GO" id="GO:0016776">
    <property type="term" value="F:phosphotransferase activity, phosphate group as acceptor"/>
    <property type="evidence" value="ECO:0007669"/>
    <property type="project" value="TreeGrafter"/>
</dbReference>
<sequence length="534" mass="59403">MKRQTSWKLGLFTAIALYSLINMALFQGPVLSVILTAIELGTYDGKLLLTSTQILQFLVMCIVLFLLSIFSVRLMKGFMSLNLVVNAAALYYMNSYAIVLDRTMIGNILNTDQGEASQLWHPGLLLYLIPAIVAAILLLWFIPVRKPGVVARIMGFVASFALLVTWAFSTATTWFWYDLHGESMGSRVLPWSYVVNAARYANQQALRNREQVLLPDGEFDAVVPAGQKDVVILVIGEAARADHFAHYGYGKDTNPYTKDTDIAVLPMGESCATYTIAALACMLTHEGNAASARTVHEPIQSYLTRHGVHTEFRSNNFGEPPIEVDNYIKAYDLVADCTGADCPDPKLDESLLWELPELIQSTKADRLFITLHQTGSHGPAYYSKYSPEFGVFQPVCDTVQIAKCSEEELHNAYDNTLVYNDYLLAELVKELADIPDTRTAMIFVGDHGQSLGENGLYLHGAPISVAPPEQRLIPFYVWMSEGFKASRGLDNDMIMRDKINPHDLVFHSILGAFGLTMDAYLPERDLFNLPKDAS</sequence>
<feature type="domain" description="Sulfatase N-terminal" evidence="9">
    <location>
        <begin position="231"/>
        <end position="514"/>
    </location>
</feature>
<accession>A0A545SPK2</accession>
<dbReference type="GO" id="GO:0016787">
    <property type="term" value="F:hydrolase activity"/>
    <property type="evidence" value="ECO:0007669"/>
    <property type="project" value="UniProtKB-KW"/>
</dbReference>
<protein>
    <submittedName>
        <fullName evidence="11">Sulfatase-like hydrolase/transferase</fullName>
    </submittedName>
</protein>
<evidence type="ECO:0000256" key="8">
    <source>
        <dbReference type="SAM" id="Phobius"/>
    </source>
</evidence>
<dbReference type="PANTHER" id="PTHR30443:SF0">
    <property type="entry name" value="PHOSPHOETHANOLAMINE TRANSFERASE EPTA"/>
    <property type="match status" value="1"/>
</dbReference>
<organism evidence="11 12">
    <name type="scientific">Aliiroseovarius halocynthiae</name>
    <dbReference type="NCBI Taxonomy" id="985055"/>
    <lineage>
        <taxon>Bacteria</taxon>
        <taxon>Pseudomonadati</taxon>
        <taxon>Pseudomonadota</taxon>
        <taxon>Alphaproteobacteria</taxon>
        <taxon>Rhodobacterales</taxon>
        <taxon>Paracoccaceae</taxon>
        <taxon>Aliiroseovarius</taxon>
    </lineage>
</organism>
<feature type="transmembrane region" description="Helical" evidence="8">
    <location>
        <begin position="81"/>
        <end position="99"/>
    </location>
</feature>
<gene>
    <name evidence="11" type="ORF">FIL88_12360</name>
</gene>
<keyword evidence="12" id="KW-1185">Reference proteome</keyword>
<keyword evidence="2" id="KW-1003">Cell membrane</keyword>
<keyword evidence="3" id="KW-0997">Cell inner membrane</keyword>
<evidence type="ECO:0000256" key="7">
    <source>
        <dbReference type="ARBA" id="ARBA00023136"/>
    </source>
</evidence>
<keyword evidence="4 11" id="KW-0808">Transferase</keyword>
<feature type="transmembrane region" description="Helical" evidence="8">
    <location>
        <begin position="119"/>
        <end position="141"/>
    </location>
</feature>
<reference evidence="11 12" key="1">
    <citation type="submission" date="2019-06" db="EMBL/GenBank/DDBJ databases">
        <title>A novel species of marine bacteria.</title>
        <authorList>
            <person name="Wang Y."/>
        </authorList>
    </citation>
    <scope>NUCLEOTIDE SEQUENCE [LARGE SCALE GENOMIC DNA]</scope>
    <source>
        <strain evidence="11 12">MA1-10</strain>
    </source>
</reference>
<dbReference type="Proteomes" id="UP000315816">
    <property type="component" value="Unassembled WGS sequence"/>
</dbReference>
<dbReference type="GO" id="GO:0005886">
    <property type="term" value="C:plasma membrane"/>
    <property type="evidence" value="ECO:0007669"/>
    <property type="project" value="UniProtKB-SubCell"/>
</dbReference>
<evidence type="ECO:0000313" key="12">
    <source>
        <dbReference type="Proteomes" id="UP000315816"/>
    </source>
</evidence>
<dbReference type="InterPro" id="IPR040423">
    <property type="entry name" value="PEA_transferase"/>
</dbReference>
<dbReference type="EMBL" id="VICH01000008">
    <property type="protein sequence ID" value="TQV66877.1"/>
    <property type="molecule type" value="Genomic_DNA"/>
</dbReference>
<dbReference type="SUPFAM" id="SSF53649">
    <property type="entry name" value="Alkaline phosphatase-like"/>
    <property type="match status" value="1"/>
</dbReference>
<dbReference type="InterPro" id="IPR000917">
    <property type="entry name" value="Sulfatase_N"/>
</dbReference>
<dbReference type="GO" id="GO:0009244">
    <property type="term" value="P:lipopolysaccharide core region biosynthetic process"/>
    <property type="evidence" value="ECO:0007669"/>
    <property type="project" value="TreeGrafter"/>
</dbReference>
<evidence type="ECO:0000256" key="5">
    <source>
        <dbReference type="ARBA" id="ARBA00022692"/>
    </source>
</evidence>
<name>A0A545SPK2_9RHOB</name>
<dbReference type="Pfam" id="PF00884">
    <property type="entry name" value="Sulfatase"/>
    <property type="match status" value="1"/>
</dbReference>
<keyword evidence="6 8" id="KW-1133">Transmembrane helix</keyword>
<dbReference type="Gene3D" id="3.40.720.10">
    <property type="entry name" value="Alkaline Phosphatase, subunit A"/>
    <property type="match status" value="1"/>
</dbReference>
<dbReference type="Pfam" id="PF08019">
    <property type="entry name" value="EptA_B_N"/>
    <property type="match status" value="1"/>
</dbReference>
<dbReference type="CDD" id="cd16017">
    <property type="entry name" value="LptA"/>
    <property type="match status" value="1"/>
</dbReference>
<evidence type="ECO:0000259" key="9">
    <source>
        <dbReference type="Pfam" id="PF00884"/>
    </source>
</evidence>
<proteinExistence type="predicted"/>